<dbReference type="PANTHER" id="PTHR43519">
    <property type="entry name" value="ATP-DEPENDENT RNA HELICASE HRPB"/>
    <property type="match status" value="1"/>
</dbReference>
<feature type="region of interest" description="Disordered" evidence="5">
    <location>
        <begin position="613"/>
        <end position="634"/>
    </location>
</feature>
<name>A0A1Q5PQJ5_9ACTO</name>
<dbReference type="SMART" id="SM00490">
    <property type="entry name" value="HELICc"/>
    <property type="match status" value="1"/>
</dbReference>
<protein>
    <recommendedName>
        <fullName evidence="10">ATP-dependent helicase HrpB</fullName>
    </recommendedName>
</protein>
<dbReference type="InterPro" id="IPR001650">
    <property type="entry name" value="Helicase_C-like"/>
</dbReference>
<gene>
    <name evidence="8" type="ORF">BSR29_02535</name>
</gene>
<keyword evidence="3" id="KW-0347">Helicase</keyword>
<evidence type="ECO:0000313" key="8">
    <source>
        <dbReference type="EMBL" id="OKL49837.1"/>
    </source>
</evidence>
<dbReference type="Gene3D" id="1.20.120.1080">
    <property type="match status" value="1"/>
</dbReference>
<evidence type="ECO:0000256" key="3">
    <source>
        <dbReference type="ARBA" id="ARBA00022806"/>
    </source>
</evidence>
<dbReference type="PANTHER" id="PTHR43519:SF1">
    <property type="entry name" value="ATP-DEPENDENT RNA HELICASE HRPB"/>
    <property type="match status" value="1"/>
</dbReference>
<accession>A0A1Q5PQJ5</accession>
<feature type="compositionally biased region" description="Low complexity" evidence="5">
    <location>
        <begin position="621"/>
        <end position="634"/>
    </location>
</feature>
<evidence type="ECO:0000259" key="6">
    <source>
        <dbReference type="PROSITE" id="PS51192"/>
    </source>
</evidence>
<keyword evidence="9" id="KW-1185">Reference proteome</keyword>
<dbReference type="GO" id="GO:0016787">
    <property type="term" value="F:hydrolase activity"/>
    <property type="evidence" value="ECO:0007669"/>
    <property type="project" value="UniProtKB-KW"/>
</dbReference>
<feature type="domain" description="Helicase ATP-binding" evidence="6">
    <location>
        <begin position="51"/>
        <end position="217"/>
    </location>
</feature>
<dbReference type="InterPro" id="IPR013689">
    <property type="entry name" value="RNA_helicase_ATP-dep_HrpB_C"/>
</dbReference>
<proteinExistence type="predicted"/>
<dbReference type="GO" id="GO:0005524">
    <property type="term" value="F:ATP binding"/>
    <property type="evidence" value="ECO:0007669"/>
    <property type="project" value="UniProtKB-KW"/>
</dbReference>
<evidence type="ECO:0000256" key="4">
    <source>
        <dbReference type="ARBA" id="ARBA00022840"/>
    </source>
</evidence>
<evidence type="ECO:0000259" key="7">
    <source>
        <dbReference type="PROSITE" id="PS51194"/>
    </source>
</evidence>
<dbReference type="GO" id="GO:0003676">
    <property type="term" value="F:nucleic acid binding"/>
    <property type="evidence" value="ECO:0007669"/>
    <property type="project" value="InterPro"/>
</dbReference>
<dbReference type="PROSITE" id="PS51194">
    <property type="entry name" value="HELICASE_CTER"/>
    <property type="match status" value="1"/>
</dbReference>
<evidence type="ECO:0000313" key="9">
    <source>
        <dbReference type="Proteomes" id="UP000186785"/>
    </source>
</evidence>
<dbReference type="OrthoDB" id="9805617at2"/>
<dbReference type="InterPro" id="IPR011545">
    <property type="entry name" value="DEAD/DEAH_box_helicase_dom"/>
</dbReference>
<comment type="caution">
    <text evidence="8">The sequence shown here is derived from an EMBL/GenBank/DDBJ whole genome shotgun (WGS) entry which is preliminary data.</text>
</comment>
<sequence>MTEFSASFSPDEGAGFLPDEGAVSLPAGGFTARVLQQAPHLPFRTGLEALLGLFGQDRRLVVCAPPGSGKTTLVPPALIDFVDAQNLGDKRIALVQPRRVTARAAARRLEDLTGAPKGTFAYTIRGESTCNRSTRLEVMTPGVLVRKLLADPEAESYAGIIFDEVHERSLFSDLGLAFAIDLAQVLRPDLYVIAMSATLQATRVAQVLGSEPTVLEVPVAAAGQFEGVSIIPATKDQAPILDVPGQIFPLDQQYFPPPAQVPVLSAGPSGKVRPDRAYLQHVAQLVRKAYDSDPHAGNILVFLPGVPEINQVSEHLAGLLPEATIWPLHGSLPAKEQDRVLSGANGRAIILSTDLAQSSLTVPGVRTVVDAGLQRRPRFDPALGVAELVTGWASAADCEQRAGRAARLGPGRAWRTFSEADYSRLIPQPKPEVESVSLDQFVLYLAAWNAAQGEGLRWLSTLPAASLKQAQSNLKALGVLEADLSLTQVGNDLCRLSMEPNLGAALLHLQGRFSTRTLAEAAAVLTVLDRPHQADLLGALPRLSATQRNEIKQFRGQFENQLKSLPTRPDIAQKPSSAYDQTPNFELSEALMELTAFAFPRWVCAQRRQLPRVAGKDSKAAKSGASSKGGKTTAKATVGAATVGANGPETYLTVAGTAARLPAGSALASSPWLAVSGLRRIGGGQLEISAALAIPADLAREAAAAEQHAKRTQSLDEDGLKLSEQDFLGAIPLSQPRRLQASEDNIWAAVMEQLAELPASAWEWTTEARNYLSRLRFAAEHWPANQDFEVLPGQLWPQLSDQDLQDHVEDLFGHRRAEIVRQAKRPQVRVADLQQVLPWQVVAALDEVAPPVFLPPAGSEVPISYPPEGPQASLKLQRCFGLAQTPLLAGGRVPLKLELLSPAGRPLAVTNDLASFWQGPYQGVRAEMRGRYPKHPWPEDPLQAQAVTGTKKQALRAQQKTEGNG</sequence>
<keyword evidence="2" id="KW-0378">Hydrolase</keyword>
<dbReference type="PROSITE" id="PS51192">
    <property type="entry name" value="HELICASE_ATP_BIND_1"/>
    <property type="match status" value="1"/>
</dbReference>
<dbReference type="Pfam" id="PF08482">
    <property type="entry name" value="HrpB_C"/>
    <property type="match status" value="1"/>
</dbReference>
<keyword evidence="1" id="KW-0547">Nucleotide-binding</keyword>
<dbReference type="CDD" id="cd18791">
    <property type="entry name" value="SF2_C_RHA"/>
    <property type="match status" value="1"/>
</dbReference>
<dbReference type="EMBL" id="MQSV01000001">
    <property type="protein sequence ID" value="OKL49837.1"/>
    <property type="molecule type" value="Genomic_DNA"/>
</dbReference>
<dbReference type="RefSeq" id="WP_073708721.1">
    <property type="nucleotide sequence ID" value="NZ_MQSV01000001.1"/>
</dbReference>
<dbReference type="Proteomes" id="UP000186785">
    <property type="component" value="Unassembled WGS sequence"/>
</dbReference>
<dbReference type="Pfam" id="PF00271">
    <property type="entry name" value="Helicase_C"/>
    <property type="match status" value="1"/>
</dbReference>
<evidence type="ECO:0000256" key="2">
    <source>
        <dbReference type="ARBA" id="ARBA00022801"/>
    </source>
</evidence>
<dbReference type="GO" id="GO:0004386">
    <property type="term" value="F:helicase activity"/>
    <property type="evidence" value="ECO:0007669"/>
    <property type="project" value="UniProtKB-KW"/>
</dbReference>
<dbReference type="InterPro" id="IPR002464">
    <property type="entry name" value="DNA/RNA_helicase_DEAH_CS"/>
</dbReference>
<dbReference type="AlphaFoldDB" id="A0A1Q5PQJ5"/>
<reference evidence="8 9" key="1">
    <citation type="submission" date="2016-11" db="EMBL/GenBank/DDBJ databases">
        <title>Actinomyces gypaetusis sp. nov. isolated from the vulture Gypaetus barbatus in Qinghai Tibet Plateau China.</title>
        <authorList>
            <person name="Meng X."/>
        </authorList>
    </citation>
    <scope>NUCLEOTIDE SEQUENCE [LARGE SCALE GENOMIC DNA]</scope>
    <source>
        <strain evidence="8 9">VUL4_2</strain>
    </source>
</reference>
<dbReference type="SMART" id="SM00487">
    <property type="entry name" value="DEXDc"/>
    <property type="match status" value="1"/>
</dbReference>
<dbReference type="SUPFAM" id="SSF52540">
    <property type="entry name" value="P-loop containing nucleoside triphosphate hydrolases"/>
    <property type="match status" value="1"/>
</dbReference>
<dbReference type="Pfam" id="PF00270">
    <property type="entry name" value="DEAD"/>
    <property type="match status" value="1"/>
</dbReference>
<keyword evidence="4" id="KW-0067">ATP-binding</keyword>
<feature type="domain" description="Helicase C-terminal" evidence="7">
    <location>
        <begin position="285"/>
        <end position="449"/>
    </location>
</feature>
<evidence type="ECO:0008006" key="10">
    <source>
        <dbReference type="Google" id="ProtNLM"/>
    </source>
</evidence>
<dbReference type="STRING" id="1921764.BSR28_08515"/>
<dbReference type="InterPro" id="IPR027417">
    <property type="entry name" value="P-loop_NTPase"/>
</dbReference>
<organism evidence="8 9">
    <name type="scientific">Boudabousia liubingyangii</name>
    <dbReference type="NCBI Taxonomy" id="1921764"/>
    <lineage>
        <taxon>Bacteria</taxon>
        <taxon>Bacillati</taxon>
        <taxon>Actinomycetota</taxon>
        <taxon>Actinomycetes</taxon>
        <taxon>Actinomycetales</taxon>
        <taxon>Actinomycetaceae</taxon>
        <taxon>Boudabousia</taxon>
    </lineage>
</organism>
<dbReference type="InterPro" id="IPR014001">
    <property type="entry name" value="Helicase_ATP-bd"/>
</dbReference>
<evidence type="ECO:0000256" key="5">
    <source>
        <dbReference type="SAM" id="MobiDB-lite"/>
    </source>
</evidence>
<dbReference type="Gene3D" id="3.40.50.300">
    <property type="entry name" value="P-loop containing nucleotide triphosphate hydrolases"/>
    <property type="match status" value="2"/>
</dbReference>
<dbReference type="PROSITE" id="PS00690">
    <property type="entry name" value="DEAH_ATP_HELICASE"/>
    <property type="match status" value="1"/>
</dbReference>
<evidence type="ECO:0000256" key="1">
    <source>
        <dbReference type="ARBA" id="ARBA00022741"/>
    </source>
</evidence>